<organism evidence="3 4">
    <name type="scientific">Rosenbergiella australiborealis</name>
    <dbReference type="NCBI Taxonomy" id="1544696"/>
    <lineage>
        <taxon>Bacteria</taxon>
        <taxon>Pseudomonadati</taxon>
        <taxon>Pseudomonadota</taxon>
        <taxon>Gammaproteobacteria</taxon>
        <taxon>Enterobacterales</taxon>
        <taxon>Erwiniaceae</taxon>
        <taxon>Rosenbergiella</taxon>
    </lineage>
</organism>
<comment type="caution">
    <text evidence="3">The sequence shown here is derived from an EMBL/GenBank/DDBJ whole genome shotgun (WGS) entry which is preliminary data.</text>
</comment>
<proteinExistence type="inferred from homology"/>
<comment type="similarity">
    <text evidence="1 2">Belongs to the ArsC family.</text>
</comment>
<dbReference type="Pfam" id="PF03960">
    <property type="entry name" value="ArsC"/>
    <property type="match status" value="1"/>
</dbReference>
<evidence type="ECO:0000256" key="1">
    <source>
        <dbReference type="ARBA" id="ARBA00007198"/>
    </source>
</evidence>
<dbReference type="SUPFAM" id="SSF52833">
    <property type="entry name" value="Thioredoxin-like"/>
    <property type="match status" value="1"/>
</dbReference>
<dbReference type="EMBL" id="JABBFO010000008">
    <property type="protein sequence ID" value="MBT0727662.1"/>
    <property type="molecule type" value="Genomic_DNA"/>
</dbReference>
<dbReference type="NCBIfam" id="TIGR01617">
    <property type="entry name" value="arsC_related"/>
    <property type="match status" value="1"/>
</dbReference>
<dbReference type="PANTHER" id="PTHR30041">
    <property type="entry name" value="ARSENATE REDUCTASE"/>
    <property type="match status" value="1"/>
</dbReference>
<evidence type="ECO:0000313" key="4">
    <source>
        <dbReference type="Proteomes" id="UP000786875"/>
    </source>
</evidence>
<dbReference type="PANTHER" id="PTHR30041:SF8">
    <property type="entry name" value="PROTEIN YFFB"/>
    <property type="match status" value="1"/>
</dbReference>
<dbReference type="RefSeq" id="WP_214214258.1">
    <property type="nucleotide sequence ID" value="NZ_JABBFO010000008.1"/>
</dbReference>
<dbReference type="InterPro" id="IPR036249">
    <property type="entry name" value="Thioredoxin-like_sf"/>
</dbReference>
<dbReference type="InterPro" id="IPR006660">
    <property type="entry name" value="Arsenate_reductase-like"/>
</dbReference>
<dbReference type="PROSITE" id="PS51353">
    <property type="entry name" value="ARSC"/>
    <property type="match status" value="1"/>
</dbReference>
<accession>A0ABS5T6C7</accession>
<dbReference type="Proteomes" id="UP000786875">
    <property type="component" value="Unassembled WGS sequence"/>
</dbReference>
<evidence type="ECO:0000256" key="2">
    <source>
        <dbReference type="PROSITE-ProRule" id="PRU01282"/>
    </source>
</evidence>
<reference evidence="3 4" key="1">
    <citation type="submission" date="2020-04" db="EMBL/GenBank/DDBJ databases">
        <title>Genome sequencing of Rosenbergiella species.</title>
        <authorList>
            <person name="Alvarez-Perez S."/>
            <person name="Lievens B."/>
        </authorList>
    </citation>
    <scope>NUCLEOTIDE SEQUENCE [LARGE SCALE GENOMIC DNA]</scope>
    <source>
        <strain evidence="3 4">CdVSA20.1</strain>
    </source>
</reference>
<evidence type="ECO:0000313" key="3">
    <source>
        <dbReference type="EMBL" id="MBT0727662.1"/>
    </source>
</evidence>
<sequence>MTQETAPTLILYGIKTCDTVRKARKYLSDNHIDVTFHDFRQQGIDSHLLEQFIEGLGLKALLNTRGTTWRNLTDEEKQSTADPLAARNIMLKHPAVIKRPVLVRADGKMLVGFDTETWSTFLQGAN</sequence>
<protein>
    <submittedName>
        <fullName evidence="3">ArsC family reductase</fullName>
    </submittedName>
</protein>
<name>A0ABS5T6C7_9GAMM</name>
<gene>
    <name evidence="3" type="ORF">HGT73_09745</name>
</gene>
<dbReference type="NCBIfam" id="NF008107">
    <property type="entry name" value="PRK10853.1"/>
    <property type="match status" value="1"/>
</dbReference>
<dbReference type="InterPro" id="IPR006504">
    <property type="entry name" value="Tscrpt_reg_Spx/MgsR"/>
</dbReference>
<keyword evidence="4" id="KW-1185">Reference proteome</keyword>
<dbReference type="Gene3D" id="3.40.30.10">
    <property type="entry name" value="Glutaredoxin"/>
    <property type="match status" value="1"/>
</dbReference>